<accession>A0ABQ9U5M5</accession>
<comment type="caution">
    <text evidence="1">The sequence shown here is derived from an EMBL/GenBank/DDBJ whole genome shotgun (WGS) entry which is preliminary data.</text>
</comment>
<sequence>MGQCKPNCNIWPALKERTKSNCSPYLGTPEFMAHFSTCSMLHGTDLNVMGPSSASME</sequence>
<protein>
    <submittedName>
        <fullName evidence="1">Uncharacterized protein</fullName>
    </submittedName>
</protein>
<proteinExistence type="predicted"/>
<evidence type="ECO:0000313" key="2">
    <source>
        <dbReference type="Proteomes" id="UP001266305"/>
    </source>
</evidence>
<evidence type="ECO:0000313" key="1">
    <source>
        <dbReference type="EMBL" id="KAK2092351.1"/>
    </source>
</evidence>
<reference evidence="1 2" key="1">
    <citation type="submission" date="2023-05" db="EMBL/GenBank/DDBJ databases">
        <title>B98-5 Cell Line De Novo Hybrid Assembly: An Optical Mapping Approach.</title>
        <authorList>
            <person name="Kananen K."/>
            <person name="Auerbach J.A."/>
            <person name="Kautto E."/>
            <person name="Blachly J.S."/>
        </authorList>
    </citation>
    <scope>NUCLEOTIDE SEQUENCE [LARGE SCALE GENOMIC DNA]</scope>
    <source>
        <strain evidence="1">B95-8</strain>
        <tissue evidence="1">Cell line</tissue>
    </source>
</reference>
<dbReference type="EMBL" id="JASSZA010000015">
    <property type="protein sequence ID" value="KAK2092351.1"/>
    <property type="molecule type" value="Genomic_DNA"/>
</dbReference>
<keyword evidence="2" id="KW-1185">Reference proteome</keyword>
<dbReference type="Proteomes" id="UP001266305">
    <property type="component" value="Unassembled WGS sequence"/>
</dbReference>
<organism evidence="1 2">
    <name type="scientific">Saguinus oedipus</name>
    <name type="common">Cotton-top tamarin</name>
    <name type="synonym">Oedipomidas oedipus</name>
    <dbReference type="NCBI Taxonomy" id="9490"/>
    <lineage>
        <taxon>Eukaryota</taxon>
        <taxon>Metazoa</taxon>
        <taxon>Chordata</taxon>
        <taxon>Craniata</taxon>
        <taxon>Vertebrata</taxon>
        <taxon>Euteleostomi</taxon>
        <taxon>Mammalia</taxon>
        <taxon>Eutheria</taxon>
        <taxon>Euarchontoglires</taxon>
        <taxon>Primates</taxon>
        <taxon>Haplorrhini</taxon>
        <taxon>Platyrrhini</taxon>
        <taxon>Cebidae</taxon>
        <taxon>Callitrichinae</taxon>
        <taxon>Saguinus</taxon>
    </lineage>
</organism>
<gene>
    <name evidence="1" type="ORF">P7K49_028879</name>
</gene>
<name>A0ABQ9U5M5_SAGOE</name>